<evidence type="ECO:0000256" key="2">
    <source>
        <dbReference type="ARBA" id="ARBA00023015"/>
    </source>
</evidence>
<evidence type="ECO:0000256" key="4">
    <source>
        <dbReference type="ARBA" id="ARBA00023125"/>
    </source>
</evidence>
<keyword evidence="4" id="KW-0238">DNA-binding</keyword>
<dbReference type="CDD" id="cd06171">
    <property type="entry name" value="Sigma70_r4"/>
    <property type="match status" value="1"/>
</dbReference>
<dbReference type="GO" id="GO:0006352">
    <property type="term" value="P:DNA-templated transcription initiation"/>
    <property type="evidence" value="ECO:0007669"/>
    <property type="project" value="InterPro"/>
</dbReference>
<dbReference type="AlphaFoldDB" id="A0A561BPE6"/>
<dbReference type="Proteomes" id="UP000318380">
    <property type="component" value="Unassembled WGS sequence"/>
</dbReference>
<dbReference type="GO" id="GO:0016987">
    <property type="term" value="F:sigma factor activity"/>
    <property type="evidence" value="ECO:0007669"/>
    <property type="project" value="UniProtKB-KW"/>
</dbReference>
<dbReference type="InterPro" id="IPR013324">
    <property type="entry name" value="RNA_pol_sigma_r3/r4-like"/>
</dbReference>
<dbReference type="InterPro" id="IPR013249">
    <property type="entry name" value="RNA_pol_sigma70_r4_t2"/>
</dbReference>
<evidence type="ECO:0000256" key="1">
    <source>
        <dbReference type="ARBA" id="ARBA00010641"/>
    </source>
</evidence>
<dbReference type="Gene3D" id="1.10.10.10">
    <property type="entry name" value="Winged helix-like DNA-binding domain superfamily/Winged helix DNA-binding domain"/>
    <property type="match status" value="1"/>
</dbReference>
<evidence type="ECO:0000313" key="8">
    <source>
        <dbReference type="Proteomes" id="UP000318380"/>
    </source>
</evidence>
<proteinExistence type="inferred from homology"/>
<dbReference type="PANTHER" id="PTHR43133">
    <property type="entry name" value="RNA POLYMERASE ECF-TYPE SIGMA FACTO"/>
    <property type="match status" value="1"/>
</dbReference>
<dbReference type="NCBIfam" id="TIGR02983">
    <property type="entry name" value="SigE-fam_strep"/>
    <property type="match status" value="1"/>
</dbReference>
<dbReference type="SUPFAM" id="SSF88659">
    <property type="entry name" value="Sigma3 and sigma4 domains of RNA polymerase sigma factors"/>
    <property type="match status" value="1"/>
</dbReference>
<reference evidence="7 8" key="1">
    <citation type="submission" date="2019-06" db="EMBL/GenBank/DDBJ databases">
        <title>Sequencing the genomes of 1000 actinobacteria strains.</title>
        <authorList>
            <person name="Klenk H.-P."/>
        </authorList>
    </citation>
    <scope>NUCLEOTIDE SEQUENCE [LARGE SCALE GENOMIC DNA]</scope>
    <source>
        <strain evidence="7 8">DSM 24683</strain>
    </source>
</reference>
<evidence type="ECO:0000313" key="7">
    <source>
        <dbReference type="EMBL" id="TWD80734.1"/>
    </source>
</evidence>
<dbReference type="NCBIfam" id="TIGR02937">
    <property type="entry name" value="sigma70-ECF"/>
    <property type="match status" value="1"/>
</dbReference>
<keyword evidence="2" id="KW-0805">Transcription regulation</keyword>
<comment type="similarity">
    <text evidence="1">Belongs to the sigma-70 factor family. ECF subfamily.</text>
</comment>
<keyword evidence="8" id="KW-1185">Reference proteome</keyword>
<name>A0A561BPE6_9ACTN</name>
<dbReference type="InterPro" id="IPR014325">
    <property type="entry name" value="RNA_pol_sigma-E_actinobac"/>
</dbReference>
<dbReference type="OrthoDB" id="3783006at2"/>
<accession>A0A561BPE6</accession>
<dbReference type="PANTHER" id="PTHR43133:SF50">
    <property type="entry name" value="ECF RNA POLYMERASE SIGMA FACTOR SIGM"/>
    <property type="match status" value="1"/>
</dbReference>
<gene>
    <name evidence="7" type="ORF">FB561_1822</name>
</gene>
<comment type="caution">
    <text evidence="7">The sequence shown here is derived from an EMBL/GenBank/DDBJ whole genome shotgun (WGS) entry which is preliminary data.</text>
</comment>
<dbReference type="InterPro" id="IPR039425">
    <property type="entry name" value="RNA_pol_sigma-70-like"/>
</dbReference>
<evidence type="ECO:0000256" key="5">
    <source>
        <dbReference type="ARBA" id="ARBA00023163"/>
    </source>
</evidence>
<dbReference type="EMBL" id="VIVK01000001">
    <property type="protein sequence ID" value="TWD80734.1"/>
    <property type="molecule type" value="Genomic_DNA"/>
</dbReference>
<dbReference type="SUPFAM" id="SSF88946">
    <property type="entry name" value="Sigma2 domain of RNA polymerase sigma factors"/>
    <property type="match status" value="1"/>
</dbReference>
<keyword evidence="3" id="KW-0731">Sigma factor</keyword>
<dbReference type="InterPro" id="IPR036388">
    <property type="entry name" value="WH-like_DNA-bd_sf"/>
</dbReference>
<keyword evidence="5" id="KW-0804">Transcription</keyword>
<protein>
    <submittedName>
        <fullName evidence="7">RNA polymerase sigma-70 factor (Sigma-E family)</fullName>
    </submittedName>
</protein>
<organism evidence="7 8">
    <name type="scientific">Kribbella amoyensis</name>
    <dbReference type="NCBI Taxonomy" id="996641"/>
    <lineage>
        <taxon>Bacteria</taxon>
        <taxon>Bacillati</taxon>
        <taxon>Actinomycetota</taxon>
        <taxon>Actinomycetes</taxon>
        <taxon>Propionibacteriales</taxon>
        <taxon>Kribbellaceae</taxon>
        <taxon>Kribbella</taxon>
    </lineage>
</organism>
<dbReference type="Gene3D" id="1.10.1740.10">
    <property type="match status" value="1"/>
</dbReference>
<evidence type="ECO:0000259" key="6">
    <source>
        <dbReference type="Pfam" id="PF08281"/>
    </source>
</evidence>
<dbReference type="RefSeq" id="WP_145804950.1">
    <property type="nucleotide sequence ID" value="NZ_VIVK01000001.1"/>
</dbReference>
<evidence type="ECO:0000256" key="3">
    <source>
        <dbReference type="ARBA" id="ARBA00023082"/>
    </source>
</evidence>
<dbReference type="InterPro" id="IPR014284">
    <property type="entry name" value="RNA_pol_sigma-70_dom"/>
</dbReference>
<feature type="domain" description="RNA polymerase sigma factor 70 region 4 type 2" evidence="6">
    <location>
        <begin position="123"/>
        <end position="173"/>
    </location>
</feature>
<sequence>MQAEVSGDRGVWLARPTRRGSDLAAEFSEYVALRYDSLLRTSYLLTQDRGLAEDLLQTTLARCWLSWHKIEAENPHAYVRRALVNSHRAWWRLKRAKHEVPTETVQHAAADGGFGVLDDNAVLLQALARLPRKMCVVVVLRYLEDLTEAETAAAMGCSVGTVKSQTSRALAKLRLDPVLIHEEGQR</sequence>
<dbReference type="GO" id="GO:0003677">
    <property type="term" value="F:DNA binding"/>
    <property type="evidence" value="ECO:0007669"/>
    <property type="project" value="UniProtKB-KW"/>
</dbReference>
<dbReference type="InterPro" id="IPR013325">
    <property type="entry name" value="RNA_pol_sigma_r2"/>
</dbReference>
<dbReference type="Pfam" id="PF08281">
    <property type="entry name" value="Sigma70_r4_2"/>
    <property type="match status" value="1"/>
</dbReference>